<organism evidence="8 9">
    <name type="scientific">Candidatus Egerieicola faecale</name>
    <dbReference type="NCBI Taxonomy" id="2840774"/>
    <lineage>
        <taxon>Bacteria</taxon>
        <taxon>Bacillati</taxon>
        <taxon>Bacillota</taxon>
        <taxon>Clostridia</taxon>
        <taxon>Eubacteriales</taxon>
        <taxon>Oscillospiraceae</taxon>
        <taxon>Oscillospiraceae incertae sedis</taxon>
        <taxon>Candidatus Egerieicola</taxon>
    </lineage>
</organism>
<dbReference type="EMBL" id="DVMX01000155">
    <property type="protein sequence ID" value="HIU42542.1"/>
    <property type="molecule type" value="Genomic_DNA"/>
</dbReference>
<dbReference type="EC" id="3.6.1.7" evidence="2 5"/>
<evidence type="ECO:0000256" key="4">
    <source>
        <dbReference type="ARBA" id="ARBA00047645"/>
    </source>
</evidence>
<evidence type="ECO:0000256" key="6">
    <source>
        <dbReference type="RuleBase" id="RU004168"/>
    </source>
</evidence>
<dbReference type="AlphaFoldDB" id="A0A9D1ISG4"/>
<proteinExistence type="inferred from homology"/>
<dbReference type="InterPro" id="IPR020456">
    <property type="entry name" value="Acylphosphatase"/>
</dbReference>
<dbReference type="Proteomes" id="UP000824082">
    <property type="component" value="Unassembled WGS sequence"/>
</dbReference>
<accession>A0A9D1ISG4</accession>
<evidence type="ECO:0000313" key="9">
    <source>
        <dbReference type="Proteomes" id="UP000824082"/>
    </source>
</evidence>
<evidence type="ECO:0000313" key="8">
    <source>
        <dbReference type="EMBL" id="HIU42542.1"/>
    </source>
</evidence>
<dbReference type="InterPro" id="IPR017968">
    <property type="entry name" value="Acylphosphatase_CS"/>
</dbReference>
<comment type="caution">
    <text evidence="8">The sequence shown here is derived from an EMBL/GenBank/DDBJ whole genome shotgun (WGS) entry which is preliminary data.</text>
</comment>
<dbReference type="PRINTS" id="PR00112">
    <property type="entry name" value="ACYLPHPHTASE"/>
</dbReference>
<dbReference type="PANTHER" id="PTHR47268:SF4">
    <property type="entry name" value="ACYLPHOSPHATASE"/>
    <property type="match status" value="1"/>
</dbReference>
<comment type="catalytic activity">
    <reaction evidence="4 5">
        <text>an acyl phosphate + H2O = a carboxylate + phosphate + H(+)</text>
        <dbReference type="Rhea" id="RHEA:14965"/>
        <dbReference type="ChEBI" id="CHEBI:15377"/>
        <dbReference type="ChEBI" id="CHEBI:15378"/>
        <dbReference type="ChEBI" id="CHEBI:29067"/>
        <dbReference type="ChEBI" id="CHEBI:43474"/>
        <dbReference type="ChEBI" id="CHEBI:59918"/>
        <dbReference type="EC" id="3.6.1.7"/>
    </reaction>
</comment>
<evidence type="ECO:0000256" key="3">
    <source>
        <dbReference type="ARBA" id="ARBA00015991"/>
    </source>
</evidence>
<feature type="active site" evidence="5">
    <location>
        <position position="22"/>
    </location>
</feature>
<sequence length="94" mass="11044">MDHGKQRKHLFFYGDVQGVGFRYHAKYGAQGLGLTGWVKNCCDGSVEMEVQGWEEDIDKLIQLLHQDRYIRIQRIEAKSLPLREEERGFQIRGY</sequence>
<dbReference type="Pfam" id="PF00708">
    <property type="entry name" value="Acylphosphatase"/>
    <property type="match status" value="1"/>
</dbReference>
<dbReference type="PANTHER" id="PTHR47268">
    <property type="entry name" value="ACYLPHOSPHATASE"/>
    <property type="match status" value="1"/>
</dbReference>
<dbReference type="SUPFAM" id="SSF54975">
    <property type="entry name" value="Acylphosphatase/BLUF domain-like"/>
    <property type="match status" value="1"/>
</dbReference>
<dbReference type="InterPro" id="IPR036046">
    <property type="entry name" value="Acylphosphatase-like_dom_sf"/>
</dbReference>
<evidence type="ECO:0000256" key="5">
    <source>
        <dbReference type="PROSITE-ProRule" id="PRU00520"/>
    </source>
</evidence>
<dbReference type="PROSITE" id="PS51160">
    <property type="entry name" value="ACYLPHOSPHATASE_3"/>
    <property type="match status" value="1"/>
</dbReference>
<keyword evidence="5" id="KW-0378">Hydrolase</keyword>
<comment type="similarity">
    <text evidence="1 6">Belongs to the acylphosphatase family.</text>
</comment>
<reference evidence="8" key="1">
    <citation type="submission" date="2020-10" db="EMBL/GenBank/DDBJ databases">
        <authorList>
            <person name="Gilroy R."/>
        </authorList>
    </citation>
    <scope>NUCLEOTIDE SEQUENCE</scope>
    <source>
        <strain evidence="8">4509</strain>
    </source>
</reference>
<evidence type="ECO:0000256" key="2">
    <source>
        <dbReference type="ARBA" id="ARBA00012150"/>
    </source>
</evidence>
<dbReference type="Gene3D" id="3.30.70.100">
    <property type="match status" value="1"/>
</dbReference>
<name>A0A9D1ISG4_9FIRM</name>
<evidence type="ECO:0000256" key="1">
    <source>
        <dbReference type="ARBA" id="ARBA00005614"/>
    </source>
</evidence>
<dbReference type="PROSITE" id="PS00151">
    <property type="entry name" value="ACYLPHOSPHATASE_2"/>
    <property type="match status" value="1"/>
</dbReference>
<gene>
    <name evidence="8" type="ORF">IAD19_08340</name>
</gene>
<dbReference type="GO" id="GO:0003998">
    <property type="term" value="F:acylphosphatase activity"/>
    <property type="evidence" value="ECO:0007669"/>
    <property type="project" value="UniProtKB-EC"/>
</dbReference>
<feature type="active site" evidence="5">
    <location>
        <position position="40"/>
    </location>
</feature>
<feature type="domain" description="Acylphosphatase-like" evidence="7">
    <location>
        <begin position="7"/>
        <end position="93"/>
    </location>
</feature>
<dbReference type="InterPro" id="IPR001792">
    <property type="entry name" value="Acylphosphatase-like_dom"/>
</dbReference>
<evidence type="ECO:0000259" key="7">
    <source>
        <dbReference type="PROSITE" id="PS51160"/>
    </source>
</evidence>
<reference evidence="8" key="2">
    <citation type="journal article" date="2021" name="PeerJ">
        <title>Extensive microbial diversity within the chicken gut microbiome revealed by metagenomics and culture.</title>
        <authorList>
            <person name="Gilroy R."/>
            <person name="Ravi A."/>
            <person name="Getino M."/>
            <person name="Pursley I."/>
            <person name="Horton D.L."/>
            <person name="Alikhan N.F."/>
            <person name="Baker D."/>
            <person name="Gharbi K."/>
            <person name="Hall N."/>
            <person name="Watson M."/>
            <person name="Adriaenssens E.M."/>
            <person name="Foster-Nyarko E."/>
            <person name="Jarju S."/>
            <person name="Secka A."/>
            <person name="Antonio M."/>
            <person name="Oren A."/>
            <person name="Chaudhuri R.R."/>
            <person name="La Ragione R."/>
            <person name="Hildebrand F."/>
            <person name="Pallen M.J."/>
        </authorList>
    </citation>
    <scope>NUCLEOTIDE SEQUENCE</scope>
    <source>
        <strain evidence="8">4509</strain>
    </source>
</reference>
<protein>
    <recommendedName>
        <fullName evidence="3 5">acylphosphatase</fullName>
        <ecNumber evidence="2 5">3.6.1.7</ecNumber>
    </recommendedName>
</protein>